<dbReference type="RefSeq" id="XP_033538886.1">
    <property type="nucleotide sequence ID" value="XM_033676903.1"/>
</dbReference>
<reference evidence="3 5" key="1">
    <citation type="submission" date="2020-01" db="EMBL/GenBank/DDBJ databases">
        <authorList>
            <consortium name="DOE Joint Genome Institute"/>
            <person name="Haridas S."/>
            <person name="Albert R."/>
            <person name="Binder M."/>
            <person name="Bloem J."/>
            <person name="Labutti K."/>
            <person name="Salamov A."/>
            <person name="Andreopoulos B."/>
            <person name="Baker S.E."/>
            <person name="Barry K."/>
            <person name="Bills G."/>
            <person name="Bluhm B.H."/>
            <person name="Cannon C."/>
            <person name="Castanera R."/>
            <person name="Culley D.E."/>
            <person name="Daum C."/>
            <person name="Ezra D."/>
            <person name="Gonzalez J.B."/>
            <person name="Henrissat B."/>
            <person name="Kuo A."/>
            <person name="Liang C."/>
            <person name="Lipzen A."/>
            <person name="Lutzoni F."/>
            <person name="Magnuson J."/>
            <person name="Mondo S."/>
            <person name="Nolan M."/>
            <person name="Ohm R."/>
            <person name="Pangilinan J."/>
            <person name="Park H.-J."/>
            <person name="Ramirez L."/>
            <person name="Alfaro M."/>
            <person name="Sun H."/>
            <person name="Tritt A."/>
            <person name="Yoshinaga Y."/>
            <person name="Zwiers L.-H."/>
            <person name="Turgeon B.G."/>
            <person name="Goodwin S.B."/>
            <person name="Spatafora J.W."/>
            <person name="Crous P.W."/>
            <person name="Grigoriev I.V."/>
        </authorList>
    </citation>
    <scope>NUCLEOTIDE SEQUENCE</scope>
    <source>
        <strain evidence="3 5">CBS 781.70</strain>
    </source>
</reference>
<name>A0A6G1GGM7_9PEZI</name>
<dbReference type="InterPro" id="IPR044862">
    <property type="entry name" value="Pro_4_hyd_alph_FE2OG_OXY"/>
</dbReference>
<keyword evidence="1" id="KW-0479">Metal-binding</keyword>
<protein>
    <recommendedName>
        <fullName evidence="2">Fe2OG dioxygenase domain-containing protein</fullName>
    </recommendedName>
</protein>
<evidence type="ECO:0000313" key="4">
    <source>
        <dbReference type="Proteomes" id="UP000504638"/>
    </source>
</evidence>
<dbReference type="GO" id="GO:0046872">
    <property type="term" value="F:metal ion binding"/>
    <property type="evidence" value="ECO:0007669"/>
    <property type="project" value="UniProtKB-KW"/>
</dbReference>
<dbReference type="PANTHER" id="PTHR33099:SF7">
    <property type="entry name" value="MYND-TYPE DOMAIN-CONTAINING PROTEIN"/>
    <property type="match status" value="1"/>
</dbReference>
<comment type="similarity">
    <text evidence="1">Belongs to the iron/ascorbate-dependent oxidoreductase family.</text>
</comment>
<dbReference type="Pfam" id="PF13640">
    <property type="entry name" value="2OG-FeII_Oxy_3"/>
    <property type="match status" value="1"/>
</dbReference>
<feature type="domain" description="Fe2OG dioxygenase" evidence="2">
    <location>
        <begin position="143"/>
        <end position="244"/>
    </location>
</feature>
<dbReference type="GeneID" id="54417473"/>
<reference evidence="5" key="3">
    <citation type="submission" date="2025-04" db="UniProtKB">
        <authorList>
            <consortium name="RefSeq"/>
        </authorList>
    </citation>
    <scope>IDENTIFICATION</scope>
    <source>
        <strain evidence="5">CBS 781.70</strain>
    </source>
</reference>
<sequence length="463" mass="51682">MDNNQPDAFDLLQVVSTALRRHASKDVFAIGGKIDVETLQTTSSVNQGPIVIRWDSRKGGQGRKVSLPVPGDEMSSRDFQQLLMDCQPATFGKGNAEVLDEEYRKAGKMDVTEFCTNFNLARHGIVDTVTQALVHSAFEEEVERNGVRAELYKLNIYSGPSGKFKSHVDTPRSENQMGSLVVCLPSPHQGGALAVRHGGQEVLFDWSSKDSDSIQWAAFFSDCEHEVFEVTDGHRVTLTYNLYWTSYGPSLMATHLSALNQSSFHFYAALEKLVKSPSFLPNGGHIGFTCTHGYPHSSPAAIPHLNPMLKGLDMIVYQALKRLLHHTGVLAVLDGSHYEQWRDDHEMTDSDDSTPSDNGTADPHATNVYLSDFLCAPIVWERYTEETSLDPESVTHSVTRDNETTWHRERVFPKERVTWLNGDPRSFKELAVAFMTYGNEPGIDAYYSAAVIVSCLPTYDQRK</sequence>
<gene>
    <name evidence="3 5" type="ORF">P152DRAFT_407734</name>
</gene>
<evidence type="ECO:0000256" key="1">
    <source>
        <dbReference type="RuleBase" id="RU003682"/>
    </source>
</evidence>
<keyword evidence="4" id="KW-1185">Reference proteome</keyword>
<dbReference type="GO" id="GO:0016491">
    <property type="term" value="F:oxidoreductase activity"/>
    <property type="evidence" value="ECO:0007669"/>
    <property type="project" value="UniProtKB-KW"/>
</dbReference>
<reference evidence="5" key="2">
    <citation type="submission" date="2020-04" db="EMBL/GenBank/DDBJ databases">
        <authorList>
            <consortium name="NCBI Genome Project"/>
        </authorList>
    </citation>
    <scope>NUCLEOTIDE SEQUENCE</scope>
    <source>
        <strain evidence="5">CBS 781.70</strain>
    </source>
</reference>
<dbReference type="OrthoDB" id="27483at2759"/>
<keyword evidence="1" id="KW-0408">Iron</keyword>
<evidence type="ECO:0000313" key="5">
    <source>
        <dbReference type="RefSeq" id="XP_033538886.1"/>
    </source>
</evidence>
<dbReference type="InterPro" id="IPR005123">
    <property type="entry name" value="Oxoglu/Fe-dep_dioxygenase_dom"/>
</dbReference>
<dbReference type="PROSITE" id="PS51471">
    <property type="entry name" value="FE2OG_OXY"/>
    <property type="match status" value="1"/>
</dbReference>
<dbReference type="Gene3D" id="2.60.120.620">
    <property type="entry name" value="q2cbj1_9rhob like domain"/>
    <property type="match status" value="1"/>
</dbReference>
<evidence type="ECO:0000313" key="3">
    <source>
        <dbReference type="EMBL" id="KAF1817255.1"/>
    </source>
</evidence>
<organism evidence="3">
    <name type="scientific">Eremomyces bilateralis CBS 781.70</name>
    <dbReference type="NCBI Taxonomy" id="1392243"/>
    <lineage>
        <taxon>Eukaryota</taxon>
        <taxon>Fungi</taxon>
        <taxon>Dikarya</taxon>
        <taxon>Ascomycota</taxon>
        <taxon>Pezizomycotina</taxon>
        <taxon>Dothideomycetes</taxon>
        <taxon>Dothideomycetes incertae sedis</taxon>
        <taxon>Eremomycetales</taxon>
        <taxon>Eremomycetaceae</taxon>
        <taxon>Eremomyces</taxon>
    </lineage>
</organism>
<dbReference type="PANTHER" id="PTHR33099">
    <property type="entry name" value="FE2OG DIOXYGENASE DOMAIN-CONTAINING PROTEIN"/>
    <property type="match status" value="1"/>
</dbReference>
<accession>A0A6G1GGM7</accession>
<dbReference type="EMBL" id="ML975149">
    <property type="protein sequence ID" value="KAF1817255.1"/>
    <property type="molecule type" value="Genomic_DNA"/>
</dbReference>
<keyword evidence="1" id="KW-0560">Oxidoreductase</keyword>
<evidence type="ECO:0000259" key="2">
    <source>
        <dbReference type="PROSITE" id="PS51471"/>
    </source>
</evidence>
<proteinExistence type="inferred from homology"/>
<dbReference type="AlphaFoldDB" id="A0A6G1GGM7"/>
<dbReference type="Proteomes" id="UP000504638">
    <property type="component" value="Unplaced"/>
</dbReference>